<dbReference type="EMBL" id="BC025933">
    <property type="protein sequence ID" value="AAH25933.1"/>
    <property type="molecule type" value="mRNA"/>
</dbReference>
<gene>
    <name evidence="2" type="primary">BC025933</name>
</gene>
<dbReference type="MGI" id="MGI:3642287">
    <property type="gene designation" value="BC025933"/>
</dbReference>
<name>Q8R391_MOUSE</name>
<protein>
    <submittedName>
        <fullName evidence="1">ENSMUSG00000073645 protein</fullName>
    </submittedName>
</protein>
<dbReference type="AGR" id="MGI:3642287"/>
<dbReference type="AlphaFoldDB" id="Q8R391"/>
<reference evidence="1" key="1">
    <citation type="journal article" date="2004" name="Genome Res.">
        <title>The status, quality, and expansion of the NIH full-length cDNA project: the Mammalian Gene Collection (MGC).</title>
        <authorList>
            <consortium name="The MGC Project Team"/>
            <person name="Gerhard D.S."/>
            <person name="Wagner L."/>
            <person name="Feingold E.A."/>
            <person name="Shenmen C.M."/>
            <person name="Grouse L.H."/>
            <person name="Schuler G."/>
            <person name="Klein S.L."/>
            <person name="Old S."/>
            <person name="Rasooly R."/>
            <person name="Good P."/>
            <person name="Guyer M."/>
            <person name="Peck A.M."/>
            <person name="Derge J.G."/>
            <person name="Lipman D."/>
            <person name="Collins F.S."/>
            <person name="Jang W."/>
            <person name="Sherry S."/>
            <person name="Feolo M."/>
            <person name="Misquitta L."/>
            <person name="Lee E."/>
            <person name="Rotmistrovsky K."/>
            <person name="Greenhut S.F."/>
            <person name="Schaefer C.F."/>
            <person name="Buetow K."/>
            <person name="Bonner T.I."/>
            <person name="Haussler D."/>
            <person name="Kent J."/>
            <person name="Kiekhaus M."/>
            <person name="Furey T."/>
            <person name="Brent M."/>
            <person name="Prange C."/>
            <person name="Schreiber K."/>
            <person name="Shapiro N."/>
            <person name="Bhat N.K."/>
            <person name="Hopkins R.F."/>
            <person name="Hsie F."/>
            <person name="Driscoll T."/>
            <person name="Soares M.B."/>
            <person name="Casavant T.L."/>
            <person name="Scheetz T.E."/>
            <person name="Brown-stein M.J."/>
            <person name="Usdin T.B."/>
            <person name="Toshiyuki S."/>
            <person name="Carninci P."/>
            <person name="Piao Y."/>
            <person name="Dudekula D.B."/>
            <person name="Ko M.S."/>
            <person name="Kawakami K."/>
            <person name="Suzuki Y."/>
            <person name="Sugano S."/>
            <person name="Gruber C.E."/>
            <person name="Smith M.R."/>
            <person name="Simmons B."/>
            <person name="Moore T."/>
            <person name="Waterman R."/>
            <person name="Johnson S.L."/>
            <person name="Ruan Y."/>
            <person name="Wei C.L."/>
            <person name="Mathavan S."/>
            <person name="Gunaratne P.H."/>
            <person name="Wu J."/>
            <person name="Garcia A.M."/>
            <person name="Hulyk S.W."/>
            <person name="Fuh E."/>
            <person name="Yuan Y."/>
            <person name="Sneed A."/>
            <person name="Kowis C."/>
            <person name="Hodgson A."/>
            <person name="Muzny D.M."/>
            <person name="McPherson J."/>
            <person name="Gibbs R.A."/>
            <person name="Fahey J."/>
            <person name="Helton E."/>
            <person name="Ketteman M."/>
            <person name="Madan A."/>
            <person name="Rodrigues S."/>
            <person name="Sanchez A."/>
            <person name="Whiting M."/>
            <person name="Madari A."/>
            <person name="Young A.C."/>
            <person name="Wetherby K.D."/>
            <person name="Granite S.J."/>
            <person name="Kwong P.N."/>
            <person name="Brinkley C.P."/>
            <person name="Pearson R.L."/>
            <person name="Bouffard G.G."/>
            <person name="Blakesly R.W."/>
            <person name="Green E.D."/>
            <person name="Dickson M.C."/>
            <person name="Rodriguez A.C."/>
            <person name="Grimwood J."/>
            <person name="Schmutz J."/>
            <person name="Myers R.M."/>
            <person name="Butterfield Y.S."/>
            <person name="Griffith M."/>
            <person name="Griffith O.L."/>
            <person name="Krzywinski M.I."/>
            <person name="Liao N."/>
            <person name="Morin R."/>
            <person name="Morrin R."/>
            <person name="Palmquist D."/>
            <person name="Petrescu A.S."/>
            <person name="Skalska U."/>
            <person name="Smailus D.E."/>
            <person name="Stott J.M."/>
            <person name="Schnerch A."/>
            <person name="Schein J.E."/>
            <person name="Jones S.J."/>
            <person name="Holt R.A."/>
            <person name="Baross A."/>
            <person name="Marra M.A."/>
            <person name="Clifton S."/>
            <person name="Makowski K.A."/>
            <person name="Bosak S."/>
            <person name="Malek J."/>
        </authorList>
    </citation>
    <scope>NUCLEOTIDE SEQUENCE [LARGE SCALE MRNA]</scope>
    <source>
        <strain evidence="1">Czech II</strain>
        <tissue evidence="1">Mammary tumor metastatized to lung. Tumor arose spontaneously</tissue>
    </source>
</reference>
<evidence type="ECO:0000313" key="2">
    <source>
        <dbReference type="MGI" id="MGI:3642287"/>
    </source>
</evidence>
<feature type="non-terminal residue" evidence="1">
    <location>
        <position position="1"/>
    </location>
</feature>
<proteinExistence type="evidence at transcript level"/>
<sequence>LKSRTSGVFLMQTSGGREAELRASARVPIRSLLEAVLASSTQEKV</sequence>
<accession>Q8R391</accession>
<organism evidence="1">
    <name type="scientific">Mus musculus</name>
    <name type="common">Mouse</name>
    <dbReference type="NCBI Taxonomy" id="10090"/>
    <lineage>
        <taxon>Eukaryota</taxon>
        <taxon>Metazoa</taxon>
        <taxon>Chordata</taxon>
        <taxon>Craniata</taxon>
        <taxon>Vertebrata</taxon>
        <taxon>Euteleostomi</taxon>
        <taxon>Mammalia</taxon>
        <taxon>Eutheria</taxon>
        <taxon>Euarchontoglires</taxon>
        <taxon>Glires</taxon>
        <taxon>Rodentia</taxon>
        <taxon>Myomorpha</taxon>
        <taxon>Muroidea</taxon>
        <taxon>Muridae</taxon>
        <taxon>Murinae</taxon>
        <taxon>Mus</taxon>
        <taxon>Mus</taxon>
    </lineage>
</organism>
<evidence type="ECO:0000313" key="1">
    <source>
        <dbReference type="EMBL" id="AAH25933.1"/>
    </source>
</evidence>